<gene>
    <name evidence="1" type="ORF">IAD26_09565</name>
</gene>
<reference evidence="1" key="1">
    <citation type="submission" date="2020-10" db="EMBL/GenBank/DDBJ databases">
        <authorList>
            <person name="Gilroy R."/>
        </authorList>
    </citation>
    <scope>NUCLEOTIDE SEQUENCE</scope>
    <source>
        <strain evidence="1">CHK154-7741</strain>
    </source>
</reference>
<evidence type="ECO:0000313" key="2">
    <source>
        <dbReference type="Proteomes" id="UP000886748"/>
    </source>
</evidence>
<evidence type="ECO:0000313" key="1">
    <source>
        <dbReference type="EMBL" id="HIU93363.1"/>
    </source>
</evidence>
<protein>
    <submittedName>
        <fullName evidence="1">Uncharacterized protein</fullName>
    </submittedName>
</protein>
<organism evidence="1 2">
    <name type="scientific">Candidatus Limenecus avicola</name>
    <dbReference type="NCBI Taxonomy" id="2840847"/>
    <lineage>
        <taxon>Bacteria</taxon>
        <taxon>Bacillati</taxon>
        <taxon>Bacillota</taxon>
        <taxon>Clostridia</taxon>
        <taxon>Eubacteriales</taxon>
        <taxon>Clostridiaceae</taxon>
        <taxon>Clostridiaceae incertae sedis</taxon>
        <taxon>Candidatus Limenecus</taxon>
    </lineage>
</organism>
<dbReference type="EMBL" id="DVOD01000069">
    <property type="protein sequence ID" value="HIU93363.1"/>
    <property type="molecule type" value="Genomic_DNA"/>
</dbReference>
<reference evidence="1" key="2">
    <citation type="journal article" date="2021" name="PeerJ">
        <title>Extensive microbial diversity within the chicken gut microbiome revealed by metagenomics and culture.</title>
        <authorList>
            <person name="Gilroy R."/>
            <person name="Ravi A."/>
            <person name="Getino M."/>
            <person name="Pursley I."/>
            <person name="Horton D.L."/>
            <person name="Alikhan N.F."/>
            <person name="Baker D."/>
            <person name="Gharbi K."/>
            <person name="Hall N."/>
            <person name="Watson M."/>
            <person name="Adriaenssens E.M."/>
            <person name="Foster-Nyarko E."/>
            <person name="Jarju S."/>
            <person name="Secka A."/>
            <person name="Antonio M."/>
            <person name="Oren A."/>
            <person name="Chaudhuri R.R."/>
            <person name="La Ragione R."/>
            <person name="Hildebrand F."/>
            <person name="Pallen M.J."/>
        </authorList>
    </citation>
    <scope>NUCLEOTIDE SEQUENCE</scope>
    <source>
        <strain evidence="1">CHK154-7741</strain>
    </source>
</reference>
<dbReference type="AlphaFoldDB" id="A0A9D1N2C8"/>
<dbReference type="Proteomes" id="UP000886748">
    <property type="component" value="Unassembled WGS sequence"/>
</dbReference>
<proteinExistence type="predicted"/>
<sequence length="64" mass="7339">MTANFFSNKDPELPNLNLKKLPKINKGLPKIQMQGDSDFLFEIDGKNINMDEVAQKFSTIYFNS</sequence>
<comment type="caution">
    <text evidence="1">The sequence shown here is derived from an EMBL/GenBank/DDBJ whole genome shotgun (WGS) entry which is preliminary data.</text>
</comment>
<name>A0A9D1N2C8_9CLOT</name>
<accession>A0A9D1N2C8</accession>